<name>A0A9J6E9K6_RHIMP</name>
<reference evidence="7" key="2">
    <citation type="submission" date="2021-09" db="EMBL/GenBank/DDBJ databases">
        <authorList>
            <person name="Jia N."/>
            <person name="Wang J."/>
            <person name="Shi W."/>
            <person name="Du L."/>
            <person name="Sun Y."/>
            <person name="Zhan W."/>
            <person name="Jiang J."/>
            <person name="Wang Q."/>
            <person name="Zhang B."/>
            <person name="Ji P."/>
            <person name="Sakyi L.B."/>
            <person name="Cui X."/>
            <person name="Yuan T."/>
            <person name="Jiang B."/>
            <person name="Yang W."/>
            <person name="Lam T.T.-Y."/>
            <person name="Chang Q."/>
            <person name="Ding S."/>
            <person name="Wang X."/>
            <person name="Zhu J."/>
            <person name="Ruan X."/>
            <person name="Zhao L."/>
            <person name="Wei J."/>
            <person name="Que T."/>
            <person name="Du C."/>
            <person name="Cheng J."/>
            <person name="Dai P."/>
            <person name="Han X."/>
            <person name="Huang E."/>
            <person name="Gao Y."/>
            <person name="Liu J."/>
            <person name="Shao H."/>
            <person name="Ye R."/>
            <person name="Li L."/>
            <person name="Wei W."/>
            <person name="Wang X."/>
            <person name="Wang C."/>
            <person name="Huo Q."/>
            <person name="Li W."/>
            <person name="Guo W."/>
            <person name="Chen H."/>
            <person name="Chen S."/>
            <person name="Zhou L."/>
            <person name="Zhou L."/>
            <person name="Ni X."/>
            <person name="Tian J."/>
            <person name="Zhou Y."/>
            <person name="Sheng Y."/>
            <person name="Liu T."/>
            <person name="Pan Y."/>
            <person name="Xia L."/>
            <person name="Li J."/>
            <person name="Zhao F."/>
            <person name="Cao W."/>
        </authorList>
    </citation>
    <scope>NUCLEOTIDE SEQUENCE</scope>
    <source>
        <strain evidence="7">Rmic-2018</strain>
        <tissue evidence="7">Larvae</tissue>
    </source>
</reference>
<keyword evidence="8" id="KW-1185">Reference proteome</keyword>
<feature type="transmembrane region" description="Helical" evidence="5">
    <location>
        <begin position="113"/>
        <end position="134"/>
    </location>
</feature>
<evidence type="ECO:0000256" key="2">
    <source>
        <dbReference type="ARBA" id="ARBA00022692"/>
    </source>
</evidence>
<sequence>MEEDRPRASSGIGFARLSCDGSVSGRQSDWCWNGDGPVRLRMDRKVVGALRLLCVVGLWALLIVIASATMVDFVALILPVPVPRGHLYCGFVVGCGVLFVLSSGTTATYCRYWCGVVNTPVAVVLTILLLTGIAGNNKMATGTGEAMFTIKLFDLGSLIGDVSGLSKGVKDVTSALYFVSLGILAFNFAGVCEFTNIRRDMKAPPSFTKAAAFGVAGSTLALFIVGVTACAVLYPFNGNVVLIFNTRNVRIAAHFFTVTCFDQLTNLSDLILGEYDRVEDYGKRLAWRRARISAPLALCAGGIALALPYEGPLMGLVGSLALCPVAFLLPPVFYYKLCQGSEQWPEKSVTKAVHSTLTSFYFKVNAMMPDQTWPLSTRMKIGLALAILCGLFVFIGGTGGVDHSAGE</sequence>
<feature type="transmembrane region" description="Helical" evidence="5">
    <location>
        <begin position="175"/>
        <end position="198"/>
    </location>
</feature>
<feature type="transmembrane region" description="Helical" evidence="5">
    <location>
        <begin position="315"/>
        <end position="335"/>
    </location>
</feature>
<dbReference type="GO" id="GO:0016020">
    <property type="term" value="C:membrane"/>
    <property type="evidence" value="ECO:0007669"/>
    <property type="project" value="UniProtKB-SubCell"/>
</dbReference>
<dbReference type="VEuPathDB" id="VectorBase:LOC119165261"/>
<feature type="transmembrane region" description="Helical" evidence="5">
    <location>
        <begin position="85"/>
        <end position="101"/>
    </location>
</feature>
<reference evidence="7" key="1">
    <citation type="journal article" date="2020" name="Cell">
        <title>Large-Scale Comparative Analyses of Tick Genomes Elucidate Their Genetic Diversity and Vector Capacities.</title>
        <authorList>
            <consortium name="Tick Genome and Microbiome Consortium (TIGMIC)"/>
            <person name="Jia N."/>
            <person name="Wang J."/>
            <person name="Shi W."/>
            <person name="Du L."/>
            <person name="Sun Y."/>
            <person name="Zhan W."/>
            <person name="Jiang J.F."/>
            <person name="Wang Q."/>
            <person name="Zhang B."/>
            <person name="Ji P."/>
            <person name="Bell-Sakyi L."/>
            <person name="Cui X.M."/>
            <person name="Yuan T.T."/>
            <person name="Jiang B.G."/>
            <person name="Yang W.F."/>
            <person name="Lam T.T."/>
            <person name="Chang Q.C."/>
            <person name="Ding S.J."/>
            <person name="Wang X.J."/>
            <person name="Zhu J.G."/>
            <person name="Ruan X.D."/>
            <person name="Zhao L."/>
            <person name="Wei J.T."/>
            <person name="Ye R.Z."/>
            <person name="Que T.C."/>
            <person name="Du C.H."/>
            <person name="Zhou Y.H."/>
            <person name="Cheng J.X."/>
            <person name="Dai P.F."/>
            <person name="Guo W.B."/>
            <person name="Han X.H."/>
            <person name="Huang E.J."/>
            <person name="Li L.F."/>
            <person name="Wei W."/>
            <person name="Gao Y.C."/>
            <person name="Liu J.Z."/>
            <person name="Shao H.Z."/>
            <person name="Wang X."/>
            <person name="Wang C.C."/>
            <person name="Yang T.C."/>
            <person name="Huo Q.B."/>
            <person name="Li W."/>
            <person name="Chen H.Y."/>
            <person name="Chen S.E."/>
            <person name="Zhou L.G."/>
            <person name="Ni X.B."/>
            <person name="Tian J.H."/>
            <person name="Sheng Y."/>
            <person name="Liu T."/>
            <person name="Pan Y.S."/>
            <person name="Xia L.Y."/>
            <person name="Li J."/>
            <person name="Zhao F."/>
            <person name="Cao W.C."/>
        </authorList>
    </citation>
    <scope>NUCLEOTIDE SEQUENCE</scope>
    <source>
        <strain evidence="7">Rmic-2018</strain>
    </source>
</reference>
<dbReference type="AlphaFoldDB" id="A0A9J6E9K6"/>
<feature type="transmembrane region" description="Helical" evidence="5">
    <location>
        <begin position="381"/>
        <end position="401"/>
    </location>
</feature>
<dbReference type="InterPro" id="IPR013057">
    <property type="entry name" value="AA_transpt_TM"/>
</dbReference>
<dbReference type="Pfam" id="PF01490">
    <property type="entry name" value="Aa_trans"/>
    <property type="match status" value="1"/>
</dbReference>
<gene>
    <name evidence="7" type="ORF">HPB51_012486</name>
</gene>
<evidence type="ECO:0000256" key="4">
    <source>
        <dbReference type="ARBA" id="ARBA00023136"/>
    </source>
</evidence>
<accession>A0A9J6E9K6</accession>
<organism evidence="7 8">
    <name type="scientific">Rhipicephalus microplus</name>
    <name type="common">Cattle tick</name>
    <name type="synonym">Boophilus microplus</name>
    <dbReference type="NCBI Taxonomy" id="6941"/>
    <lineage>
        <taxon>Eukaryota</taxon>
        <taxon>Metazoa</taxon>
        <taxon>Ecdysozoa</taxon>
        <taxon>Arthropoda</taxon>
        <taxon>Chelicerata</taxon>
        <taxon>Arachnida</taxon>
        <taxon>Acari</taxon>
        <taxon>Parasitiformes</taxon>
        <taxon>Ixodida</taxon>
        <taxon>Ixodoidea</taxon>
        <taxon>Ixodidae</taxon>
        <taxon>Rhipicephalinae</taxon>
        <taxon>Rhipicephalus</taxon>
        <taxon>Boophilus</taxon>
    </lineage>
</organism>
<evidence type="ECO:0000256" key="1">
    <source>
        <dbReference type="ARBA" id="ARBA00004370"/>
    </source>
</evidence>
<evidence type="ECO:0000259" key="6">
    <source>
        <dbReference type="Pfam" id="PF01490"/>
    </source>
</evidence>
<evidence type="ECO:0000313" key="8">
    <source>
        <dbReference type="Proteomes" id="UP000821866"/>
    </source>
</evidence>
<evidence type="ECO:0000313" key="7">
    <source>
        <dbReference type="EMBL" id="KAH8031018.1"/>
    </source>
</evidence>
<comment type="subcellular location">
    <subcellularLocation>
        <location evidence="1">Membrane</location>
    </subcellularLocation>
</comment>
<dbReference type="EMBL" id="JABSTU010000005">
    <property type="protein sequence ID" value="KAH8031018.1"/>
    <property type="molecule type" value="Genomic_DNA"/>
</dbReference>
<feature type="domain" description="Amino acid transporter transmembrane" evidence="6">
    <location>
        <begin position="45"/>
        <end position="358"/>
    </location>
</feature>
<feature type="transmembrane region" description="Helical" evidence="5">
    <location>
        <begin position="49"/>
        <end position="79"/>
    </location>
</feature>
<comment type="caution">
    <text evidence="7">The sequence shown here is derived from an EMBL/GenBank/DDBJ whole genome shotgun (WGS) entry which is preliminary data.</text>
</comment>
<keyword evidence="3 5" id="KW-1133">Transmembrane helix</keyword>
<evidence type="ECO:0000256" key="3">
    <source>
        <dbReference type="ARBA" id="ARBA00022989"/>
    </source>
</evidence>
<feature type="transmembrane region" description="Helical" evidence="5">
    <location>
        <begin position="210"/>
        <end position="236"/>
    </location>
</feature>
<proteinExistence type="predicted"/>
<dbReference type="Proteomes" id="UP000821866">
    <property type="component" value="Chromosome 3"/>
</dbReference>
<protein>
    <recommendedName>
        <fullName evidence="6">Amino acid transporter transmembrane domain-containing protein</fullName>
    </recommendedName>
</protein>
<keyword evidence="2 5" id="KW-0812">Transmembrane</keyword>
<keyword evidence="4 5" id="KW-0472">Membrane</keyword>
<evidence type="ECO:0000256" key="5">
    <source>
        <dbReference type="SAM" id="Phobius"/>
    </source>
</evidence>